<dbReference type="KEGG" id="msv:Mesil_0917"/>
<feature type="transmembrane region" description="Helical" evidence="1">
    <location>
        <begin position="133"/>
        <end position="154"/>
    </location>
</feature>
<evidence type="ECO:0000313" key="2">
    <source>
        <dbReference type="EMBL" id="ADH62828.1"/>
    </source>
</evidence>
<sequence length="273" mass="28671">MGRVVLWEFGKLVRLRSVRVGLLVAFLLPFLWALAPTAGLNQIYGLILVSGWQVPALALLAGMNFLFPFLTAMAAAEVIGSEVAQGTLKSLLLRPFPRSGILLAKIVTVLSYPYMLLLASLLGSFLAGVIHGFGPFAGGTGLGAEGFAGVGLVAPVQANAEIVRAYALAGLVLWPISVLALLFAVVFLSTTAAALAAVASILLMQLLSPFIFLRPFLLTTYLGLYSPATYAQTAGLLGLASTHTVVPQGLVLLLIYTVGFAALAVLVFDRKDV</sequence>
<feature type="transmembrane region" description="Helical" evidence="1">
    <location>
        <begin position="220"/>
        <end position="240"/>
    </location>
</feature>
<keyword evidence="1" id="KW-1133">Transmembrane helix</keyword>
<evidence type="ECO:0000256" key="1">
    <source>
        <dbReference type="SAM" id="Phobius"/>
    </source>
</evidence>
<dbReference type="RefSeq" id="WP_013157412.1">
    <property type="nucleotide sequence ID" value="NC_014212.1"/>
</dbReference>
<organism evidence="2 3">
    <name type="scientific">Allomeiothermus silvanus (strain ATCC 700542 / DSM 9946 / NBRC 106475 / NCIMB 13440 / VI-R2)</name>
    <name type="common">Thermus silvanus</name>
    <dbReference type="NCBI Taxonomy" id="526227"/>
    <lineage>
        <taxon>Bacteria</taxon>
        <taxon>Thermotogati</taxon>
        <taxon>Deinococcota</taxon>
        <taxon>Deinococci</taxon>
        <taxon>Thermales</taxon>
        <taxon>Thermaceae</taxon>
        <taxon>Allomeiothermus</taxon>
    </lineage>
</organism>
<evidence type="ECO:0000313" key="3">
    <source>
        <dbReference type="Proteomes" id="UP000001916"/>
    </source>
</evidence>
<name>D7BCE3_ALLS1</name>
<protein>
    <recommendedName>
        <fullName evidence="4">ABC transporter permease</fullName>
    </recommendedName>
</protein>
<dbReference type="PANTHER" id="PTHR37305:SF1">
    <property type="entry name" value="MEMBRANE PROTEIN"/>
    <property type="match status" value="1"/>
</dbReference>
<keyword evidence="3" id="KW-1185">Reference proteome</keyword>
<keyword evidence="1" id="KW-0472">Membrane</keyword>
<proteinExistence type="predicted"/>
<feature type="transmembrane region" description="Helical" evidence="1">
    <location>
        <begin position="20"/>
        <end position="44"/>
    </location>
</feature>
<feature type="transmembrane region" description="Helical" evidence="1">
    <location>
        <begin position="101"/>
        <end position="127"/>
    </location>
</feature>
<dbReference type="HOGENOM" id="CLU_1085591_0_0_0"/>
<accession>D7BCE3</accession>
<feature type="transmembrane region" description="Helical" evidence="1">
    <location>
        <begin position="166"/>
        <end position="188"/>
    </location>
</feature>
<keyword evidence="1" id="KW-0812">Transmembrane</keyword>
<dbReference type="PANTHER" id="PTHR37305">
    <property type="entry name" value="INTEGRAL MEMBRANE PROTEIN-RELATED"/>
    <property type="match status" value="1"/>
</dbReference>
<feature type="transmembrane region" description="Helical" evidence="1">
    <location>
        <begin position="194"/>
        <end position="213"/>
    </location>
</feature>
<gene>
    <name evidence="2" type="ordered locus">Mesil_0917</name>
</gene>
<feature type="transmembrane region" description="Helical" evidence="1">
    <location>
        <begin position="246"/>
        <end position="268"/>
    </location>
</feature>
<feature type="transmembrane region" description="Helical" evidence="1">
    <location>
        <begin position="56"/>
        <end position="80"/>
    </location>
</feature>
<evidence type="ECO:0008006" key="4">
    <source>
        <dbReference type="Google" id="ProtNLM"/>
    </source>
</evidence>
<dbReference type="EMBL" id="CP002042">
    <property type="protein sequence ID" value="ADH62828.1"/>
    <property type="molecule type" value="Genomic_DNA"/>
</dbReference>
<dbReference type="STRING" id="526227.Mesil_0917"/>
<reference evidence="2 3" key="1">
    <citation type="journal article" date="2010" name="Stand. Genomic Sci.">
        <title>Complete genome sequence of Meiothermus silvanus type strain (VI-R2).</title>
        <authorList>
            <person name="Sikorski J."/>
            <person name="Tindall B.J."/>
            <person name="Lowry S."/>
            <person name="Lucas S."/>
            <person name="Nolan M."/>
            <person name="Copeland A."/>
            <person name="Glavina Del Rio T."/>
            <person name="Tice H."/>
            <person name="Cheng J.F."/>
            <person name="Han C."/>
            <person name="Pitluck S."/>
            <person name="Liolios K."/>
            <person name="Ivanova N."/>
            <person name="Mavromatis K."/>
            <person name="Mikhailova N."/>
            <person name="Pati A."/>
            <person name="Goodwin L."/>
            <person name="Chen A."/>
            <person name="Palaniappan K."/>
            <person name="Land M."/>
            <person name="Hauser L."/>
            <person name="Chang Y.J."/>
            <person name="Jeffries C.D."/>
            <person name="Rohde M."/>
            <person name="Goker M."/>
            <person name="Woyke T."/>
            <person name="Bristow J."/>
            <person name="Eisen J.A."/>
            <person name="Markowitz V."/>
            <person name="Hugenholtz P."/>
            <person name="Kyrpides N.C."/>
            <person name="Klenk H.P."/>
            <person name="Lapidus A."/>
        </authorList>
    </citation>
    <scope>NUCLEOTIDE SEQUENCE [LARGE SCALE GENOMIC DNA]</scope>
    <source>
        <strain evidence="3">ATCC 700542 / DSM 9946 / VI-R2</strain>
    </source>
</reference>
<dbReference type="Pfam" id="PF12730">
    <property type="entry name" value="ABC2_membrane_4"/>
    <property type="match status" value="1"/>
</dbReference>
<dbReference type="OrthoDB" id="25572at2"/>
<dbReference type="eggNOG" id="COG1277">
    <property type="taxonomic scope" value="Bacteria"/>
</dbReference>
<dbReference type="AlphaFoldDB" id="D7BCE3"/>
<dbReference type="Proteomes" id="UP000001916">
    <property type="component" value="Chromosome"/>
</dbReference>